<evidence type="ECO:0000313" key="1">
    <source>
        <dbReference type="EMBL" id="KAK0628300.1"/>
    </source>
</evidence>
<protein>
    <submittedName>
        <fullName evidence="1">Uncharacterized protein</fullName>
    </submittedName>
</protein>
<keyword evidence="2" id="KW-1185">Reference proteome</keyword>
<sequence>MDQQDNLLSFLKARCRVAIGRHHAGLGCFETLDQHGPAAGYLCGDVPWICFRWNIPPIRAPMGALSAVGSLPGGSALRSAAPCYPPSARAPLSEPLSNRAASFFFCSCAQSQLNSRALVWPMCFVFPPTAVDCLSTCTQYLHYCVGIALGRLTSFYCSRVFGSLLVSEYRGAHCLPVSACPLPGPLAVSLQWPLQRHPPVGLSCHFRRASPSY</sequence>
<accession>A0AA39X6Y0</accession>
<organism evidence="1 2">
    <name type="scientific">Bombardia bombarda</name>
    <dbReference type="NCBI Taxonomy" id="252184"/>
    <lineage>
        <taxon>Eukaryota</taxon>
        <taxon>Fungi</taxon>
        <taxon>Dikarya</taxon>
        <taxon>Ascomycota</taxon>
        <taxon>Pezizomycotina</taxon>
        <taxon>Sordariomycetes</taxon>
        <taxon>Sordariomycetidae</taxon>
        <taxon>Sordariales</taxon>
        <taxon>Lasiosphaeriaceae</taxon>
        <taxon>Bombardia</taxon>
    </lineage>
</organism>
<proteinExistence type="predicted"/>
<dbReference type="EMBL" id="JAULSR010000002">
    <property type="protein sequence ID" value="KAK0628300.1"/>
    <property type="molecule type" value="Genomic_DNA"/>
</dbReference>
<gene>
    <name evidence="1" type="ORF">B0T17DRAFT_149785</name>
</gene>
<name>A0AA39X6Y0_9PEZI</name>
<comment type="caution">
    <text evidence="1">The sequence shown here is derived from an EMBL/GenBank/DDBJ whole genome shotgun (WGS) entry which is preliminary data.</text>
</comment>
<reference evidence="1" key="1">
    <citation type="submission" date="2023-06" db="EMBL/GenBank/DDBJ databases">
        <title>Genome-scale phylogeny and comparative genomics of the fungal order Sordariales.</title>
        <authorList>
            <consortium name="Lawrence Berkeley National Laboratory"/>
            <person name="Hensen N."/>
            <person name="Bonometti L."/>
            <person name="Westerberg I."/>
            <person name="Brannstrom I.O."/>
            <person name="Guillou S."/>
            <person name="Cros-Aarteil S."/>
            <person name="Calhoun S."/>
            <person name="Haridas S."/>
            <person name="Kuo A."/>
            <person name="Mondo S."/>
            <person name="Pangilinan J."/>
            <person name="Riley R."/>
            <person name="LaButti K."/>
            <person name="Andreopoulos B."/>
            <person name="Lipzen A."/>
            <person name="Chen C."/>
            <person name="Yanf M."/>
            <person name="Daum C."/>
            <person name="Ng V."/>
            <person name="Clum A."/>
            <person name="Steindorff A."/>
            <person name="Ohm R."/>
            <person name="Martin F."/>
            <person name="Silar P."/>
            <person name="Natvig D."/>
            <person name="Lalanne C."/>
            <person name="Gautier V."/>
            <person name="Ament-velasquez S.L."/>
            <person name="Kruys A."/>
            <person name="Hutchinson M.I."/>
            <person name="Powell A.J."/>
            <person name="Barry K."/>
            <person name="Miller A.N."/>
            <person name="Grigoriev I.V."/>
            <person name="Debuchy R."/>
            <person name="Gladieux P."/>
            <person name="Thoren M.H."/>
            <person name="Johannesson H."/>
        </authorList>
    </citation>
    <scope>NUCLEOTIDE SEQUENCE</scope>
    <source>
        <strain evidence="1">SMH3391-2</strain>
    </source>
</reference>
<dbReference type="Proteomes" id="UP001174934">
    <property type="component" value="Unassembled WGS sequence"/>
</dbReference>
<dbReference type="AlphaFoldDB" id="A0AA39X6Y0"/>
<evidence type="ECO:0000313" key="2">
    <source>
        <dbReference type="Proteomes" id="UP001174934"/>
    </source>
</evidence>